<dbReference type="InterPro" id="IPR032567">
    <property type="entry name" value="RTL1-rel"/>
</dbReference>
<feature type="compositionally biased region" description="Acidic residues" evidence="2">
    <location>
        <begin position="458"/>
        <end position="486"/>
    </location>
</feature>
<dbReference type="InterPro" id="IPR001878">
    <property type="entry name" value="Znf_CCHC"/>
</dbReference>
<dbReference type="PANTHER" id="PTHR15503:SF22">
    <property type="entry name" value="TRANSPOSON TY3-I GAG POLYPROTEIN"/>
    <property type="match status" value="1"/>
</dbReference>
<evidence type="ECO:0000313" key="5">
    <source>
        <dbReference type="Proteomes" id="UP000268464"/>
    </source>
</evidence>
<evidence type="ECO:0000256" key="2">
    <source>
        <dbReference type="SAM" id="MobiDB-lite"/>
    </source>
</evidence>
<evidence type="ECO:0000256" key="1">
    <source>
        <dbReference type="PROSITE-ProRule" id="PRU00047"/>
    </source>
</evidence>
<sequence length="639" mass="73650">MLSMPWLLIQATNPQGWQPEFFYGDRVKFDTWVSQMDMYFLFNSMTENLKPIFATTFLRGRAQHWVKPFLRKYLDSNGEDNADGVFKSYNHLKHAMKSVFGVSNEIATAVRVIQHLTQKTSTAEYAAKFQEYAQLTDWDDEALQVMYRRGLKEHVKDELMRDGRKIDGLGDLVQVTIDLDDKLYERAMERRYDSKVSGKAGYTPGYDNRNRGFNDNYNKPKDKPYYGPQPMELDVTEKGRKIRNSKGNRRPPSSRETRTCYGCGKPGHIARDCRGKNMVRREQFNMMQRRTSKSESSVESLGDIDYTRRVEERASNGSTEPLLDPSQGRGGCHGQQMVVIPFELQNQPRQFNMMARRVDYEIESESRNGHGSLHWRFCYQDSCQVHYSAKSGAGYWPQQPRGTLGATHRQDATLQEVDIDESCFDDDGSDKENQDPGWNGSWSPEPQEESQETTGLDTIEEDQDPEESSEEDSSEGEESDTDDDNEQMTFTVDAPKKLYDMIIHLQRRHEEFLPRIGGRRMLHSIEFDKTLDTLRGMAWGYPLMETTENLATAVTERPPIGSRMIGTGYLTPSGTFVSNELRNMVQHARALYSETQKIQERHRVQMWTQKGSRQVQAEASRHEARRSTYEQGKGSTPQE</sequence>
<keyword evidence="4" id="KW-0695">RNA-directed DNA polymerase</keyword>
<dbReference type="RefSeq" id="YP_009666307.1">
    <property type="nucleotide sequence ID" value="NC_043491.1"/>
</dbReference>
<accession>Q7LHI6</accession>
<keyword evidence="5" id="KW-1185">Reference proteome</keyword>
<evidence type="ECO:0000259" key="3">
    <source>
        <dbReference type="PROSITE" id="PS50158"/>
    </source>
</evidence>
<dbReference type="PANTHER" id="PTHR15503">
    <property type="entry name" value="LDOC1 RELATED"/>
    <property type="match status" value="1"/>
</dbReference>
<dbReference type="GO" id="GO:0008270">
    <property type="term" value="F:zinc ion binding"/>
    <property type="evidence" value="ECO:0007669"/>
    <property type="project" value="UniProtKB-KW"/>
</dbReference>
<reference evidence="4" key="1">
    <citation type="journal article" date="1992" name="Mol. Gen. Genet.">
        <title>CfT-I: an LTR-retrotransposon in Cladosporium fulvum, a fungal pathogen of tomato.</title>
        <authorList>
            <person name="McHale M.T."/>
            <person name="Roberts I.N."/>
            <person name="Noble S.M."/>
            <person name="Beaumont C."/>
            <person name="Whitehead M.P."/>
            <person name="Seth D."/>
            <person name="Oliver R.P."/>
        </authorList>
    </citation>
    <scope>NUCLEOTIDE SEQUENCE [LARGE SCALE GENOMIC DNA]</scope>
    <source>
        <strain evidence="4">Race 4</strain>
    </source>
</reference>
<organism evidence="4">
    <name type="scientific">Cladosporium fulvum T-1 virus</name>
    <dbReference type="NCBI Taxonomy" id="2052899"/>
    <lineage>
        <taxon>Viruses</taxon>
        <taxon>Riboviria</taxon>
        <taxon>Pararnavirae</taxon>
        <taxon>Artverviricota</taxon>
        <taxon>Revtraviricetes</taxon>
        <taxon>Ortervirales</taxon>
        <taxon>Metaviridae</taxon>
        <taxon>Metavirus</taxon>
        <taxon>Metavirus cladosporii</taxon>
    </lineage>
</organism>
<name>Q7LHI6_9VIRU</name>
<dbReference type="InterPro" id="IPR005162">
    <property type="entry name" value="Retrotrans_gag_dom"/>
</dbReference>
<feature type="region of interest" description="Disordered" evidence="2">
    <location>
        <begin position="196"/>
        <end position="262"/>
    </location>
</feature>
<feature type="compositionally biased region" description="Polar residues" evidence="2">
    <location>
        <begin position="629"/>
        <end position="639"/>
    </location>
</feature>
<dbReference type="Pfam" id="PF03716">
    <property type="entry name" value="WCCH"/>
    <property type="match status" value="1"/>
</dbReference>
<dbReference type="GeneID" id="40526546"/>
<dbReference type="SUPFAM" id="SSF57756">
    <property type="entry name" value="Retrovirus zinc finger-like domains"/>
    <property type="match status" value="1"/>
</dbReference>
<feature type="compositionally biased region" description="Basic and acidic residues" evidence="2">
    <location>
        <begin position="619"/>
        <end position="628"/>
    </location>
</feature>
<dbReference type="GO" id="GO:0003964">
    <property type="term" value="F:RNA-directed DNA polymerase activity"/>
    <property type="evidence" value="ECO:0007669"/>
    <property type="project" value="UniProtKB-KW"/>
</dbReference>
<dbReference type="EMBL" id="Z11866">
    <property type="protein sequence ID" value="CAA77890.1"/>
    <property type="molecule type" value="Genomic_DNA"/>
</dbReference>
<feature type="domain" description="CCHC-type" evidence="3">
    <location>
        <begin position="260"/>
        <end position="274"/>
    </location>
</feature>
<feature type="compositionally biased region" description="Basic and acidic residues" evidence="2">
    <location>
        <begin position="208"/>
        <end position="224"/>
    </location>
</feature>
<dbReference type="Pfam" id="PF00098">
    <property type="entry name" value="zf-CCHC"/>
    <property type="match status" value="1"/>
</dbReference>
<dbReference type="PIR" id="S23569">
    <property type="entry name" value="S23569"/>
</dbReference>
<dbReference type="InterPro" id="IPR036875">
    <property type="entry name" value="Znf_CCHC_sf"/>
</dbReference>
<keyword evidence="1" id="KW-0863">Zinc-finger</keyword>
<keyword evidence="4" id="KW-0548">Nucleotidyltransferase</keyword>
<keyword evidence="1" id="KW-0479">Metal-binding</keyword>
<evidence type="ECO:0000313" key="4">
    <source>
        <dbReference type="EMBL" id="CAA77890.1"/>
    </source>
</evidence>
<dbReference type="SMART" id="SM00343">
    <property type="entry name" value="ZnF_C2HC"/>
    <property type="match status" value="1"/>
</dbReference>
<feature type="compositionally biased region" description="Polar residues" evidence="2">
    <location>
        <begin position="608"/>
        <end position="617"/>
    </location>
</feature>
<dbReference type="PROSITE" id="PS50158">
    <property type="entry name" value="ZF_CCHC"/>
    <property type="match status" value="1"/>
</dbReference>
<dbReference type="Pfam" id="PF03732">
    <property type="entry name" value="Retrotrans_gag"/>
    <property type="match status" value="1"/>
</dbReference>
<dbReference type="InterPro" id="IPR005159">
    <property type="entry name" value="WCCH"/>
</dbReference>
<dbReference type="KEGG" id="vg:40526546"/>
<feature type="region of interest" description="Disordered" evidence="2">
    <location>
        <begin position="422"/>
        <end position="492"/>
    </location>
</feature>
<dbReference type="GO" id="GO:0003676">
    <property type="term" value="F:nucleic acid binding"/>
    <property type="evidence" value="ECO:0007669"/>
    <property type="project" value="InterPro"/>
</dbReference>
<keyword evidence="1" id="KW-0862">Zinc</keyword>
<keyword evidence="4" id="KW-0808">Transferase</keyword>
<feature type="compositionally biased region" description="Basic residues" evidence="2">
    <location>
        <begin position="240"/>
        <end position="249"/>
    </location>
</feature>
<proteinExistence type="predicted"/>
<dbReference type="Gene3D" id="4.10.60.10">
    <property type="entry name" value="Zinc finger, CCHC-type"/>
    <property type="match status" value="1"/>
</dbReference>
<dbReference type="Proteomes" id="UP000268464">
    <property type="component" value="Segment"/>
</dbReference>
<protein>
    <submittedName>
        <fullName evidence="4">Putative gag homologue</fullName>
    </submittedName>
</protein>
<feature type="region of interest" description="Disordered" evidence="2">
    <location>
        <begin position="608"/>
        <end position="639"/>
    </location>
</feature>